<evidence type="ECO:0000256" key="1">
    <source>
        <dbReference type="SAM" id="MobiDB-lite"/>
    </source>
</evidence>
<dbReference type="AlphaFoldDB" id="A0A4P7GHF4"/>
<organism evidence="3 4">
    <name type="scientific">Nocardioides euryhalodurans</name>
    <dbReference type="NCBI Taxonomy" id="2518370"/>
    <lineage>
        <taxon>Bacteria</taxon>
        <taxon>Bacillati</taxon>
        <taxon>Actinomycetota</taxon>
        <taxon>Actinomycetes</taxon>
        <taxon>Propionibacteriales</taxon>
        <taxon>Nocardioidaceae</taxon>
        <taxon>Nocardioides</taxon>
    </lineage>
</organism>
<reference evidence="3 4" key="1">
    <citation type="submission" date="2019-03" db="EMBL/GenBank/DDBJ databases">
        <title>Three New Species of Nocardioides, Nocardioides euryhalodurans sp. nov., Nocardioides seonyuensis sp. nov. and Nocardioides eburneoflavus sp. nov., Iolated from Soil.</title>
        <authorList>
            <person name="Roh S.G."/>
            <person name="Lee C."/>
            <person name="Kim M.-K."/>
            <person name="Kim S.B."/>
        </authorList>
    </citation>
    <scope>NUCLEOTIDE SEQUENCE [LARGE SCALE GENOMIC DNA]</scope>
    <source>
        <strain evidence="3 4">MMS17-SY117</strain>
    </source>
</reference>
<keyword evidence="4" id="KW-1185">Reference proteome</keyword>
<accession>A0A4P7GHF4</accession>
<evidence type="ECO:0000259" key="2">
    <source>
        <dbReference type="Pfam" id="PF07179"/>
    </source>
</evidence>
<dbReference type="InterPro" id="IPR009839">
    <property type="entry name" value="SseB_N"/>
</dbReference>
<feature type="region of interest" description="Disordered" evidence="1">
    <location>
        <begin position="1"/>
        <end position="20"/>
    </location>
</feature>
<dbReference type="EMBL" id="CP038267">
    <property type="protein sequence ID" value="QBR91318.1"/>
    <property type="molecule type" value="Genomic_DNA"/>
</dbReference>
<dbReference type="OrthoDB" id="5188303at2"/>
<protein>
    <submittedName>
        <fullName evidence="3">SseB family protein</fullName>
    </submittedName>
</protein>
<proteinExistence type="predicted"/>
<feature type="domain" description="SseB protein N-terminal" evidence="2">
    <location>
        <begin position="25"/>
        <end position="148"/>
    </location>
</feature>
<dbReference type="KEGG" id="noy:EXE57_02810"/>
<evidence type="ECO:0000313" key="3">
    <source>
        <dbReference type="EMBL" id="QBR91318.1"/>
    </source>
</evidence>
<dbReference type="RefSeq" id="WP_135073813.1">
    <property type="nucleotide sequence ID" value="NZ_CP038267.1"/>
</dbReference>
<gene>
    <name evidence="3" type="ORF">EXE57_02810</name>
</gene>
<dbReference type="Pfam" id="PF07179">
    <property type="entry name" value="SseB"/>
    <property type="match status" value="1"/>
</dbReference>
<sequence>MSDFEGARIPDPGFSGDDGAADPALAQALTAYAADPGTYVDLLMALQDCRVLVPVVAVLGEVELDEQGLAHDKSSDMAAVLMARPDGRRGLLAFTGLASLAVWDADARPVPVTTRLAAQAAVQEGADALVLDVAGPVRVAVEGDDLRALASGWELARVGERAGWIRPAGE</sequence>
<name>A0A4P7GHF4_9ACTN</name>
<dbReference type="Proteomes" id="UP000294894">
    <property type="component" value="Chromosome"/>
</dbReference>
<evidence type="ECO:0000313" key="4">
    <source>
        <dbReference type="Proteomes" id="UP000294894"/>
    </source>
</evidence>